<organism evidence="1">
    <name type="scientific">Caldimicrobium thiodismutans</name>
    <dbReference type="NCBI Taxonomy" id="1653476"/>
    <lineage>
        <taxon>Bacteria</taxon>
        <taxon>Pseudomonadati</taxon>
        <taxon>Thermodesulfobacteriota</taxon>
        <taxon>Thermodesulfobacteria</taxon>
        <taxon>Thermodesulfobacteriales</taxon>
        <taxon>Thermodesulfobacteriaceae</taxon>
        <taxon>Caldimicrobium</taxon>
    </lineage>
</organism>
<accession>A0A832GKB7</accession>
<dbReference type="InterPro" id="IPR021799">
    <property type="entry name" value="PIN-like_prokaryotic"/>
</dbReference>
<evidence type="ECO:0000313" key="1">
    <source>
        <dbReference type="EMBL" id="HGV54508.1"/>
    </source>
</evidence>
<dbReference type="SUPFAM" id="SSF88723">
    <property type="entry name" value="PIN domain-like"/>
    <property type="match status" value="1"/>
</dbReference>
<proteinExistence type="predicted"/>
<dbReference type="InterPro" id="IPR029060">
    <property type="entry name" value="PIN-like_dom_sf"/>
</dbReference>
<reference evidence="1" key="1">
    <citation type="journal article" date="2020" name="mSystems">
        <title>Genome- and Community-Level Interaction Insights into Carbon Utilization and Element Cycling Functions of Hydrothermarchaeota in Hydrothermal Sediment.</title>
        <authorList>
            <person name="Zhou Z."/>
            <person name="Liu Y."/>
            <person name="Xu W."/>
            <person name="Pan J."/>
            <person name="Luo Z.H."/>
            <person name="Li M."/>
        </authorList>
    </citation>
    <scope>NUCLEOTIDE SEQUENCE [LARGE SCALE GENOMIC DNA]</scope>
    <source>
        <strain evidence="1">SpSt-605</strain>
    </source>
</reference>
<comment type="caution">
    <text evidence="1">The sequence shown here is derived from an EMBL/GenBank/DDBJ whole genome shotgun (WGS) entry which is preliminary data.</text>
</comment>
<dbReference type="Pfam" id="PF11848">
    <property type="entry name" value="DUF3368"/>
    <property type="match status" value="1"/>
</dbReference>
<protein>
    <submittedName>
        <fullName evidence="1">DUF3368 domain-containing protein</fullName>
    </submittedName>
</protein>
<name>A0A832GKB7_9BACT</name>
<dbReference type="PANTHER" id="PTHR39550">
    <property type="entry name" value="SLL0658 PROTEIN"/>
    <property type="match status" value="1"/>
</dbReference>
<dbReference type="EMBL" id="DSZU01000006">
    <property type="protein sequence ID" value="HGV54508.1"/>
    <property type="molecule type" value="Genomic_DNA"/>
</dbReference>
<gene>
    <name evidence="1" type="ORF">ENT73_00275</name>
</gene>
<dbReference type="PANTHER" id="PTHR39550:SF1">
    <property type="entry name" value="SLL0658 PROTEIN"/>
    <property type="match status" value="1"/>
</dbReference>
<sequence length="153" mass="17618">MYKTAVVDTSVLIALEKINMLDLLCKLYKTIILPKSVYNEFGNITLNCIEIREIYDDFQNILCINLGKGETEAILLAYRYKLPILIDDLKARKVAKILNLKVSGTIGLLLSAFQKGYVNNALDILLKLRDKGFYISENLWKEVEEFIRENPKR</sequence>
<dbReference type="AlphaFoldDB" id="A0A832GKB7"/>